<feature type="transmembrane region" description="Helical" evidence="6">
    <location>
        <begin position="45"/>
        <end position="69"/>
    </location>
</feature>
<comment type="subcellular location">
    <subcellularLocation>
        <location evidence="1">Cell membrane</location>
        <topology evidence="1">Multi-pass membrane protein</topology>
    </subcellularLocation>
</comment>
<accession>A0A7W8NR43</accession>
<keyword evidence="4 6" id="KW-1133">Transmembrane helix</keyword>
<dbReference type="GO" id="GO:0005886">
    <property type="term" value="C:plasma membrane"/>
    <property type="evidence" value="ECO:0007669"/>
    <property type="project" value="UniProtKB-SubCell"/>
</dbReference>
<dbReference type="PANTHER" id="PTHR30086:SF20">
    <property type="entry name" value="ARGININE EXPORTER PROTEIN ARGO-RELATED"/>
    <property type="match status" value="1"/>
</dbReference>
<keyword evidence="3 6" id="KW-0812">Transmembrane</keyword>
<comment type="caution">
    <text evidence="7">The sequence shown here is derived from an EMBL/GenBank/DDBJ whole genome shotgun (WGS) entry which is preliminary data.</text>
</comment>
<proteinExistence type="predicted"/>
<feature type="transmembrane region" description="Helical" evidence="6">
    <location>
        <begin position="75"/>
        <end position="95"/>
    </location>
</feature>
<feature type="transmembrane region" description="Helical" evidence="6">
    <location>
        <begin position="12"/>
        <end position="33"/>
    </location>
</feature>
<evidence type="ECO:0000256" key="2">
    <source>
        <dbReference type="ARBA" id="ARBA00022475"/>
    </source>
</evidence>
<evidence type="ECO:0000256" key="5">
    <source>
        <dbReference type="ARBA" id="ARBA00023136"/>
    </source>
</evidence>
<evidence type="ECO:0000256" key="1">
    <source>
        <dbReference type="ARBA" id="ARBA00004651"/>
    </source>
</evidence>
<dbReference type="Proteomes" id="UP000539473">
    <property type="component" value="Unassembled WGS sequence"/>
</dbReference>
<dbReference type="AlphaFoldDB" id="A0A7W8NR43"/>
<evidence type="ECO:0000256" key="3">
    <source>
        <dbReference type="ARBA" id="ARBA00022692"/>
    </source>
</evidence>
<organism evidence="7 8">
    <name type="scientific">Deinococcus metalli</name>
    <dbReference type="NCBI Taxonomy" id="1141878"/>
    <lineage>
        <taxon>Bacteria</taxon>
        <taxon>Thermotogati</taxon>
        <taxon>Deinococcota</taxon>
        <taxon>Deinococci</taxon>
        <taxon>Deinococcales</taxon>
        <taxon>Deinococcaceae</taxon>
        <taxon>Deinococcus</taxon>
    </lineage>
</organism>
<keyword evidence="5 6" id="KW-0472">Membrane</keyword>
<dbReference type="EMBL" id="JACHFK010000013">
    <property type="protein sequence ID" value="MBB5378546.1"/>
    <property type="molecule type" value="Genomic_DNA"/>
</dbReference>
<name>A0A7W8NR43_9DEIO</name>
<gene>
    <name evidence="7" type="ORF">HNQ07_004053</name>
</gene>
<reference evidence="7 8" key="1">
    <citation type="submission" date="2020-08" db="EMBL/GenBank/DDBJ databases">
        <title>Genomic Encyclopedia of Type Strains, Phase IV (KMG-IV): sequencing the most valuable type-strain genomes for metagenomic binning, comparative biology and taxonomic classification.</title>
        <authorList>
            <person name="Goeker M."/>
        </authorList>
    </citation>
    <scope>NUCLEOTIDE SEQUENCE [LARGE SCALE GENOMIC DNA]</scope>
    <source>
        <strain evidence="7 8">DSM 27521</strain>
    </source>
</reference>
<dbReference type="PANTHER" id="PTHR30086">
    <property type="entry name" value="ARGININE EXPORTER PROTEIN ARGO"/>
    <property type="match status" value="1"/>
</dbReference>
<dbReference type="GO" id="GO:0015171">
    <property type="term" value="F:amino acid transmembrane transporter activity"/>
    <property type="evidence" value="ECO:0007669"/>
    <property type="project" value="TreeGrafter"/>
</dbReference>
<protein>
    <submittedName>
        <fullName evidence="7">L-lysine exporter family protein LysE/ArgO</fullName>
    </submittedName>
</protein>
<keyword evidence="2" id="KW-1003">Cell membrane</keyword>
<evidence type="ECO:0000256" key="4">
    <source>
        <dbReference type="ARBA" id="ARBA00022989"/>
    </source>
</evidence>
<feature type="transmembrane region" description="Helical" evidence="6">
    <location>
        <begin position="155"/>
        <end position="173"/>
    </location>
</feature>
<evidence type="ECO:0000256" key="6">
    <source>
        <dbReference type="SAM" id="Phobius"/>
    </source>
</evidence>
<sequence length="218" mass="22905">MTPMPDLQVAALTQGFGVSAAHVMGVSALNTFVLRQAIQRHHPVVAGATGILADATFILLGATGVGALLLRVPALASLAAWGGAAFLFWHGFKALRAAWRHDHPHLDSARPTARYAPRVAATALALTFLNPHPYIDSVVLFGALSAPLGAEGRVLFARGAVTASCAWYARLTFGGSRLAPLFRSPAAWRGLDALVGLLMWGFALSLVWRALHGVNSAA</sequence>
<evidence type="ECO:0000313" key="7">
    <source>
        <dbReference type="EMBL" id="MBB5378546.1"/>
    </source>
</evidence>
<dbReference type="InterPro" id="IPR001123">
    <property type="entry name" value="LeuE-type"/>
</dbReference>
<feature type="transmembrane region" description="Helical" evidence="6">
    <location>
        <begin position="193"/>
        <end position="211"/>
    </location>
</feature>
<dbReference type="Pfam" id="PF01810">
    <property type="entry name" value="LysE"/>
    <property type="match status" value="1"/>
</dbReference>
<evidence type="ECO:0000313" key="8">
    <source>
        <dbReference type="Proteomes" id="UP000539473"/>
    </source>
</evidence>